<dbReference type="KEGG" id="apol:K9D25_03165"/>
<sequence>MGRPPLHVKETKVRLTDEHRSRIEAIVGPNRMASFIREAIEEKLEREEAARRSGAKKNPAAG</sequence>
<accession>A0A9E6ZX40</accession>
<evidence type="ECO:0000313" key="2">
    <source>
        <dbReference type="Proteomes" id="UP000831684"/>
    </source>
</evidence>
<name>A0A9E6ZX40_9HYPH</name>
<dbReference type="AlphaFoldDB" id="A0A9E6ZX40"/>
<dbReference type="RefSeq" id="WP_244379176.1">
    <property type="nucleotide sequence ID" value="NZ_CP083239.1"/>
</dbReference>
<dbReference type="Proteomes" id="UP000831684">
    <property type="component" value="Chromosome"/>
</dbReference>
<evidence type="ECO:0000313" key="1">
    <source>
        <dbReference type="EMBL" id="UOK71742.1"/>
    </source>
</evidence>
<dbReference type="EMBL" id="CP083239">
    <property type="protein sequence ID" value="UOK71742.1"/>
    <property type="molecule type" value="Genomic_DNA"/>
</dbReference>
<gene>
    <name evidence="1" type="ORF">K9D25_03165</name>
</gene>
<proteinExistence type="predicted"/>
<organism evidence="1 2">
    <name type="scientific">Ancylobacter polymorphus</name>
    <dbReference type="NCBI Taxonomy" id="223390"/>
    <lineage>
        <taxon>Bacteria</taxon>
        <taxon>Pseudomonadati</taxon>
        <taxon>Pseudomonadota</taxon>
        <taxon>Alphaproteobacteria</taxon>
        <taxon>Hyphomicrobiales</taxon>
        <taxon>Xanthobacteraceae</taxon>
        <taxon>Ancylobacter</taxon>
    </lineage>
</organism>
<reference evidence="1" key="1">
    <citation type="submission" date="2021-09" db="EMBL/GenBank/DDBJ databases">
        <title>Network and meta-omics reveal the key degrader and cooperation patterns in an efficient 1,4-dioxane-degrading microbial community.</title>
        <authorList>
            <person name="Dai C."/>
        </authorList>
    </citation>
    <scope>NUCLEOTIDE SEQUENCE</scope>
    <source>
        <strain evidence="1">ZM13</strain>
    </source>
</reference>
<protein>
    <submittedName>
        <fullName evidence="1">Uncharacterized protein</fullName>
    </submittedName>
</protein>